<dbReference type="PANTHER" id="PTHR43625">
    <property type="entry name" value="AFLATOXIN B1 ALDEHYDE REDUCTASE"/>
    <property type="match status" value="1"/>
</dbReference>
<dbReference type="InterPro" id="IPR036812">
    <property type="entry name" value="NAD(P)_OxRdtase_dom_sf"/>
</dbReference>
<evidence type="ECO:0000256" key="1">
    <source>
        <dbReference type="ARBA" id="ARBA00023002"/>
    </source>
</evidence>
<dbReference type="SUPFAM" id="SSF51430">
    <property type="entry name" value="NAD(P)-linked oxidoreductase"/>
    <property type="match status" value="1"/>
</dbReference>
<organism evidence="3 4">
    <name type="scientific">Paraburkholderia unamae</name>
    <dbReference type="NCBI Taxonomy" id="219649"/>
    <lineage>
        <taxon>Bacteria</taxon>
        <taxon>Pseudomonadati</taxon>
        <taxon>Pseudomonadota</taxon>
        <taxon>Betaproteobacteria</taxon>
        <taxon>Burkholderiales</taxon>
        <taxon>Burkholderiaceae</taxon>
        <taxon>Paraburkholderia</taxon>
    </lineage>
</organism>
<evidence type="ECO:0000313" key="4">
    <source>
        <dbReference type="Proteomes" id="UP000245712"/>
    </source>
</evidence>
<comment type="caution">
    <text evidence="3">The sequence shown here is derived from an EMBL/GenBank/DDBJ whole genome shotgun (WGS) entry which is preliminary data.</text>
</comment>
<dbReference type="Proteomes" id="UP000245712">
    <property type="component" value="Unassembled WGS sequence"/>
</dbReference>
<feature type="domain" description="NADP-dependent oxidoreductase" evidence="2">
    <location>
        <begin position="18"/>
        <end position="304"/>
    </location>
</feature>
<dbReference type="Pfam" id="PF00248">
    <property type="entry name" value="Aldo_ket_red"/>
    <property type="match status" value="1"/>
</dbReference>
<sequence>MGFPARVLGCSGPAVSAIGLGCMGMSEFYGHTDRNASLRTIAAALEAGVNLFDTGDFYGMGTNELLLSEALRGKRDNAFIQVKFGAMRGPDGAFIGMDARPAAARNSLSYSLKRLATDHVDLYMTGLDTAVPIEDTVGALGELVRQGYVRYVGLTNTDADTIRRAHAVHPITAVQFEYGLMSRDMEDSVLPVCRELGIGITAYGVLGRGLLTGSKGSGDGDFRSTLYARFQGDNLTNNQRLVEALAKVARSEGITAAQAAISWVLSQGKDIIPLIGARTEQRLAEALASPMHLSEDSLAAIEAAVPADAVQGDRFMVRH</sequence>
<dbReference type="Gene3D" id="3.20.20.100">
    <property type="entry name" value="NADP-dependent oxidoreductase domain"/>
    <property type="match status" value="1"/>
</dbReference>
<keyword evidence="1" id="KW-0560">Oxidoreductase</keyword>
<dbReference type="EMBL" id="QEOB01000003">
    <property type="protein sequence ID" value="PVX85739.1"/>
    <property type="molecule type" value="Genomic_DNA"/>
</dbReference>
<name>A0ABX5KSA0_9BURK</name>
<gene>
    <name evidence="3" type="ORF">C7402_103317</name>
</gene>
<reference evidence="3 4" key="1">
    <citation type="submission" date="2018-05" db="EMBL/GenBank/DDBJ databases">
        <title>Genomic Encyclopedia of Type Strains, Phase IV (KMG-V): Genome sequencing to study the core and pangenomes of soil and plant-associated prokaryotes.</title>
        <authorList>
            <person name="Whitman W."/>
        </authorList>
    </citation>
    <scope>NUCLEOTIDE SEQUENCE [LARGE SCALE GENOMIC DNA]</scope>
    <source>
        <strain evidence="3 4">SCZa-39</strain>
    </source>
</reference>
<accession>A0ABX5KSA0</accession>
<protein>
    <submittedName>
        <fullName evidence="3">Aryl-alcohol dehydrogenase-like predicted oxidoreductase</fullName>
    </submittedName>
</protein>
<keyword evidence="4" id="KW-1185">Reference proteome</keyword>
<dbReference type="InterPro" id="IPR023210">
    <property type="entry name" value="NADP_OxRdtase_dom"/>
</dbReference>
<dbReference type="InterPro" id="IPR050791">
    <property type="entry name" value="Aldo-Keto_reductase"/>
</dbReference>
<dbReference type="PANTHER" id="PTHR43625:SF40">
    <property type="entry name" value="ALDO-KETO REDUCTASE YAKC [NADP(+)]"/>
    <property type="match status" value="1"/>
</dbReference>
<dbReference type="PROSITE" id="PS51257">
    <property type="entry name" value="PROKAR_LIPOPROTEIN"/>
    <property type="match status" value="1"/>
</dbReference>
<evidence type="ECO:0000259" key="2">
    <source>
        <dbReference type="Pfam" id="PF00248"/>
    </source>
</evidence>
<proteinExistence type="predicted"/>
<evidence type="ECO:0000313" key="3">
    <source>
        <dbReference type="EMBL" id="PVX85739.1"/>
    </source>
</evidence>